<comment type="caution">
    <text evidence="1">The sequence shown here is derived from an EMBL/GenBank/DDBJ whole genome shotgun (WGS) entry which is preliminary data.</text>
</comment>
<evidence type="ECO:0000313" key="1">
    <source>
        <dbReference type="EMBL" id="KAI8434939.1"/>
    </source>
</evidence>
<keyword evidence="2" id="KW-1185">Reference proteome</keyword>
<sequence>MLWGAGGAGHSATRRPTAAAIMSWIPCSSSLAVHHQKYFGSVTQPERRAASHSNAPQPAAALPRARPWPRCAARFGSSNPSAAEARGAGLPTLQSLDAHFHARSRLVHRRRGNDLGVEARRASLRSTHSDEVARKLAWFRAGARAGFAQFVDRARASRTRVCSESRDSDLHPSCCSEQCPCLVPAQPVGGPGGSDVPCERVVQ</sequence>
<protein>
    <submittedName>
        <fullName evidence="1">Uncharacterized protein</fullName>
    </submittedName>
</protein>
<evidence type="ECO:0000313" key="2">
    <source>
        <dbReference type="Proteomes" id="UP001064048"/>
    </source>
</evidence>
<reference evidence="1 2" key="1">
    <citation type="journal article" date="2022" name="Genome Biol. Evol.">
        <title>The Spruce Budworm Genome: Reconstructing the Evolutionary History of Antifreeze Proteins.</title>
        <authorList>
            <person name="Beliveau C."/>
            <person name="Gagne P."/>
            <person name="Picq S."/>
            <person name="Vernygora O."/>
            <person name="Keeling C.I."/>
            <person name="Pinkney K."/>
            <person name="Doucet D."/>
            <person name="Wen F."/>
            <person name="Johnston J.S."/>
            <person name="Maaroufi H."/>
            <person name="Boyle B."/>
            <person name="Laroche J."/>
            <person name="Dewar K."/>
            <person name="Juretic N."/>
            <person name="Blackburn G."/>
            <person name="Nisole A."/>
            <person name="Brunet B."/>
            <person name="Brandao M."/>
            <person name="Lumley L."/>
            <person name="Duan J."/>
            <person name="Quan G."/>
            <person name="Lucarotti C.J."/>
            <person name="Roe A.D."/>
            <person name="Sperling F.A.H."/>
            <person name="Levesque R.C."/>
            <person name="Cusson M."/>
        </authorList>
    </citation>
    <scope>NUCLEOTIDE SEQUENCE [LARGE SCALE GENOMIC DNA]</scope>
    <source>
        <strain evidence="1">Glfc:IPQL:Cfum</strain>
    </source>
</reference>
<name>A0ACC0KES7_CHOFU</name>
<organism evidence="1 2">
    <name type="scientific">Choristoneura fumiferana</name>
    <name type="common">Spruce budworm moth</name>
    <name type="synonym">Archips fumiferana</name>
    <dbReference type="NCBI Taxonomy" id="7141"/>
    <lineage>
        <taxon>Eukaryota</taxon>
        <taxon>Metazoa</taxon>
        <taxon>Ecdysozoa</taxon>
        <taxon>Arthropoda</taxon>
        <taxon>Hexapoda</taxon>
        <taxon>Insecta</taxon>
        <taxon>Pterygota</taxon>
        <taxon>Neoptera</taxon>
        <taxon>Endopterygota</taxon>
        <taxon>Lepidoptera</taxon>
        <taxon>Glossata</taxon>
        <taxon>Ditrysia</taxon>
        <taxon>Tortricoidea</taxon>
        <taxon>Tortricidae</taxon>
        <taxon>Tortricinae</taxon>
        <taxon>Choristoneura</taxon>
    </lineage>
</organism>
<accession>A0ACC0KES7</accession>
<dbReference type="Proteomes" id="UP001064048">
    <property type="component" value="Chromosome 5"/>
</dbReference>
<dbReference type="EMBL" id="CM046105">
    <property type="protein sequence ID" value="KAI8434939.1"/>
    <property type="molecule type" value="Genomic_DNA"/>
</dbReference>
<gene>
    <name evidence="1" type="ORF">MSG28_003406</name>
</gene>
<proteinExistence type="predicted"/>